<feature type="domain" description="Oxidoreductase molybdopterin-binding" evidence="1">
    <location>
        <begin position="39"/>
        <end position="169"/>
    </location>
</feature>
<dbReference type="Pfam" id="PF00174">
    <property type="entry name" value="Oxidored_molyb"/>
    <property type="match status" value="1"/>
</dbReference>
<dbReference type="InterPro" id="IPR000572">
    <property type="entry name" value="OxRdtase_Mopterin-bd_dom"/>
</dbReference>
<dbReference type="InterPro" id="IPR036374">
    <property type="entry name" value="OxRdtase_Mopterin-bd_sf"/>
</dbReference>
<proteinExistence type="predicted"/>
<gene>
    <name evidence="2" type="ORF">ENM11_08410</name>
</gene>
<organism evidence="2">
    <name type="scientific">Caldiarchaeum subterraneum</name>
    <dbReference type="NCBI Taxonomy" id="311458"/>
    <lineage>
        <taxon>Archaea</taxon>
        <taxon>Nitrososphaerota</taxon>
        <taxon>Candidatus Caldarchaeales</taxon>
        <taxon>Candidatus Caldarchaeaceae</taxon>
        <taxon>Candidatus Caldarchaeum</taxon>
    </lineage>
</organism>
<reference evidence="2" key="1">
    <citation type="journal article" date="2020" name="mSystems">
        <title>Genome- and Community-Level Interaction Insights into Carbon Utilization and Element Cycling Functions of Hydrothermarchaeota in Hydrothermal Sediment.</title>
        <authorList>
            <person name="Zhou Z."/>
            <person name="Liu Y."/>
            <person name="Xu W."/>
            <person name="Pan J."/>
            <person name="Luo Z.H."/>
            <person name="Li M."/>
        </authorList>
    </citation>
    <scope>NUCLEOTIDE SEQUENCE [LARGE SCALE GENOMIC DNA]</scope>
    <source>
        <strain evidence="2">SpSt-1056</strain>
    </source>
</reference>
<sequence>MLTQAFQNVYSCRLRAVNVMSRVLDGLPVFPSRAQPVQEGRLRVCGLVARRLELSLSDVLKLPPAVTTFDFRCLEGWVVPQTEWQGVKVGTLLKMAEPYPNARYAVFKSDDYMECFPLSDTDNMLIAYMHRGKPLAHEHGGPFRLVFPNQACYQSIKWLSEIELTSDYVEGTAKKIALARIR</sequence>
<evidence type="ECO:0000259" key="1">
    <source>
        <dbReference type="Pfam" id="PF00174"/>
    </source>
</evidence>
<dbReference type="AlphaFoldDB" id="A0A7C5QE72"/>
<evidence type="ECO:0000313" key="2">
    <source>
        <dbReference type="EMBL" id="HHK69148.1"/>
    </source>
</evidence>
<protein>
    <recommendedName>
        <fullName evidence="1">Oxidoreductase molybdopterin-binding domain-containing protein</fullName>
    </recommendedName>
</protein>
<name>A0A7C5QE72_CALS0</name>
<dbReference type="EMBL" id="DRWN01000068">
    <property type="protein sequence ID" value="HHK69148.1"/>
    <property type="molecule type" value="Genomic_DNA"/>
</dbReference>
<comment type="caution">
    <text evidence="2">The sequence shown here is derived from an EMBL/GenBank/DDBJ whole genome shotgun (WGS) entry which is preliminary data.</text>
</comment>
<dbReference type="PANTHER" id="PTHR43032">
    <property type="entry name" value="PROTEIN-METHIONINE-SULFOXIDE REDUCTASE"/>
    <property type="match status" value="1"/>
</dbReference>
<dbReference type="Gene3D" id="3.90.420.10">
    <property type="entry name" value="Oxidoreductase, molybdopterin-binding domain"/>
    <property type="match status" value="1"/>
</dbReference>
<dbReference type="SUPFAM" id="SSF56524">
    <property type="entry name" value="Oxidoreductase molybdopterin-binding domain"/>
    <property type="match status" value="1"/>
</dbReference>
<accession>A0A7C5QE72</accession>